<gene>
    <name evidence="1" type="ORF">PoB_006225400</name>
</gene>
<organism evidence="1 2">
    <name type="scientific">Plakobranchus ocellatus</name>
    <dbReference type="NCBI Taxonomy" id="259542"/>
    <lineage>
        <taxon>Eukaryota</taxon>
        <taxon>Metazoa</taxon>
        <taxon>Spiralia</taxon>
        <taxon>Lophotrochozoa</taxon>
        <taxon>Mollusca</taxon>
        <taxon>Gastropoda</taxon>
        <taxon>Heterobranchia</taxon>
        <taxon>Euthyneura</taxon>
        <taxon>Panpulmonata</taxon>
        <taxon>Sacoglossa</taxon>
        <taxon>Placobranchoidea</taxon>
        <taxon>Plakobranchidae</taxon>
        <taxon>Plakobranchus</taxon>
    </lineage>
</organism>
<name>A0AAV4CV19_9GAST</name>
<accession>A0AAV4CV19</accession>
<evidence type="ECO:0000313" key="1">
    <source>
        <dbReference type="EMBL" id="GFO35749.1"/>
    </source>
</evidence>
<proteinExistence type="predicted"/>
<keyword evidence="2" id="KW-1185">Reference proteome</keyword>
<protein>
    <submittedName>
        <fullName evidence="1">Uncharacterized protein</fullName>
    </submittedName>
</protein>
<sequence length="140" mass="16658">MRSMLLHYMHFEILLSEVTHQRLFCDSCGGQNKNYTILRFLHFMINVRKRFERVKMVFPIRGHSYRDMVVINHKTPAETPADWRTHFTEARNNPHPFIVHEVGQNMLLSTDTHFHRLYMCRTGSKSKNWGKSWSPLSILA</sequence>
<dbReference type="Proteomes" id="UP000735302">
    <property type="component" value="Unassembled WGS sequence"/>
</dbReference>
<comment type="caution">
    <text evidence="1">The sequence shown here is derived from an EMBL/GenBank/DDBJ whole genome shotgun (WGS) entry which is preliminary data.</text>
</comment>
<evidence type="ECO:0000313" key="2">
    <source>
        <dbReference type="Proteomes" id="UP000735302"/>
    </source>
</evidence>
<dbReference type="EMBL" id="BLXT01007004">
    <property type="protein sequence ID" value="GFO35749.1"/>
    <property type="molecule type" value="Genomic_DNA"/>
</dbReference>
<dbReference type="AlphaFoldDB" id="A0AAV4CV19"/>
<reference evidence="1 2" key="1">
    <citation type="journal article" date="2021" name="Elife">
        <title>Chloroplast acquisition without the gene transfer in kleptoplastic sea slugs, Plakobranchus ocellatus.</title>
        <authorList>
            <person name="Maeda T."/>
            <person name="Takahashi S."/>
            <person name="Yoshida T."/>
            <person name="Shimamura S."/>
            <person name="Takaki Y."/>
            <person name="Nagai Y."/>
            <person name="Toyoda A."/>
            <person name="Suzuki Y."/>
            <person name="Arimoto A."/>
            <person name="Ishii H."/>
            <person name="Satoh N."/>
            <person name="Nishiyama T."/>
            <person name="Hasebe M."/>
            <person name="Maruyama T."/>
            <person name="Minagawa J."/>
            <person name="Obokata J."/>
            <person name="Shigenobu S."/>
        </authorList>
    </citation>
    <scope>NUCLEOTIDE SEQUENCE [LARGE SCALE GENOMIC DNA]</scope>
</reference>